<feature type="compositionally biased region" description="Polar residues" evidence="1">
    <location>
        <begin position="11"/>
        <end position="25"/>
    </location>
</feature>
<feature type="region of interest" description="Disordered" evidence="1">
    <location>
        <begin position="1"/>
        <end position="33"/>
    </location>
</feature>
<evidence type="ECO:0000256" key="1">
    <source>
        <dbReference type="SAM" id="MobiDB-lite"/>
    </source>
</evidence>
<evidence type="ECO:0000313" key="2">
    <source>
        <dbReference type="EMBL" id="VWC41925.1"/>
    </source>
</evidence>
<accession>A0A6P2RWK8</accession>
<reference evidence="2 3" key="1">
    <citation type="submission" date="2019-09" db="EMBL/GenBank/DDBJ databases">
        <authorList>
            <person name="Depoorter E."/>
        </authorList>
    </citation>
    <scope>NUCLEOTIDE SEQUENCE [LARGE SCALE GENOMIC DNA]</scope>
    <source>
        <strain evidence="2">LMG 23254</strain>
    </source>
</reference>
<dbReference type="Proteomes" id="UP000494218">
    <property type="component" value="Unassembled WGS sequence"/>
</dbReference>
<evidence type="ECO:0000313" key="3">
    <source>
        <dbReference type="Proteomes" id="UP000494218"/>
    </source>
</evidence>
<organism evidence="2 3">
    <name type="scientific">Burkholderia lata (strain ATCC 17760 / DSM 23089 / LMG 22485 / NCIMB 9086 / R18194 / 383)</name>
    <dbReference type="NCBI Taxonomy" id="482957"/>
    <lineage>
        <taxon>Bacteria</taxon>
        <taxon>Pseudomonadati</taxon>
        <taxon>Pseudomonadota</taxon>
        <taxon>Betaproteobacteria</taxon>
        <taxon>Burkholderiales</taxon>
        <taxon>Burkholderiaceae</taxon>
        <taxon>Burkholderia</taxon>
        <taxon>Burkholderia cepacia complex</taxon>
    </lineage>
</organism>
<dbReference type="AlphaFoldDB" id="A0A6P2RWK8"/>
<evidence type="ECO:0008006" key="4">
    <source>
        <dbReference type="Google" id="ProtNLM"/>
    </source>
</evidence>
<name>A0A6P2RWK8_BURL3</name>
<protein>
    <recommendedName>
        <fullName evidence="4">DUF2471 domain-containing protein</fullName>
    </recommendedName>
</protein>
<gene>
    <name evidence="2" type="ORF">BLA23254_07037</name>
</gene>
<proteinExistence type="predicted"/>
<sequence length="148" mass="16107">MTAAGFDTTGRRITSTPPMENSETDTPPGPQPDPVRFEHALARATEDLRRIATSIADRHLKAGLTHAWSWPVLLEIEEQAFSDLAFQSRNEAAVVDALRRIGPATFPGVDLSGLIDWTLADASLPIVYLSVRERLSAADLSDRVQATA</sequence>
<dbReference type="InterPro" id="IPR018894">
    <property type="entry name" value="DUF2471"/>
</dbReference>
<dbReference type="EMBL" id="CABVPW010000050">
    <property type="protein sequence ID" value="VWC41925.1"/>
    <property type="molecule type" value="Genomic_DNA"/>
</dbReference>
<dbReference type="RefSeq" id="WP_254609927.1">
    <property type="nucleotide sequence ID" value="NZ_CABVPW010000050.1"/>
</dbReference>
<dbReference type="Pfam" id="PF10616">
    <property type="entry name" value="DUF2471"/>
    <property type="match status" value="1"/>
</dbReference>